<keyword evidence="1" id="KW-1133">Transmembrane helix</keyword>
<feature type="transmembrane region" description="Helical" evidence="1">
    <location>
        <begin position="48"/>
        <end position="68"/>
    </location>
</feature>
<sequence>MSLRWISFVAYIWVGLAFLFGLTQLGINPHVGEDSQLQALMSFDLGRDFQLGSFTFILPNPSFLAGLIEALTFNYSFFEGDWTMFRTFFLFPIALATMLVVVIGVITPVFIGAATAFRNFFRF</sequence>
<dbReference type="EMBL" id="LAZR01052022">
    <property type="protein sequence ID" value="KKK83887.1"/>
    <property type="molecule type" value="Genomic_DNA"/>
</dbReference>
<feature type="transmembrane region" description="Helical" evidence="1">
    <location>
        <begin position="6"/>
        <end position="27"/>
    </location>
</feature>
<evidence type="ECO:0000313" key="2">
    <source>
        <dbReference type="EMBL" id="KKK83887.1"/>
    </source>
</evidence>
<comment type="caution">
    <text evidence="2">The sequence shown here is derived from an EMBL/GenBank/DDBJ whole genome shotgun (WGS) entry which is preliminary data.</text>
</comment>
<proteinExistence type="predicted"/>
<dbReference type="AlphaFoldDB" id="A0A0F8YR76"/>
<feature type="transmembrane region" description="Helical" evidence="1">
    <location>
        <begin position="88"/>
        <end position="117"/>
    </location>
</feature>
<keyword evidence="1" id="KW-0472">Membrane</keyword>
<accession>A0A0F8YR76</accession>
<keyword evidence="1" id="KW-0812">Transmembrane</keyword>
<gene>
    <name evidence="2" type="ORF">LCGC14_2788880</name>
</gene>
<protein>
    <submittedName>
        <fullName evidence="2">Uncharacterized protein</fullName>
    </submittedName>
</protein>
<reference evidence="2" key="1">
    <citation type="journal article" date="2015" name="Nature">
        <title>Complex archaea that bridge the gap between prokaryotes and eukaryotes.</title>
        <authorList>
            <person name="Spang A."/>
            <person name="Saw J.H."/>
            <person name="Jorgensen S.L."/>
            <person name="Zaremba-Niedzwiedzka K."/>
            <person name="Martijn J."/>
            <person name="Lind A.E."/>
            <person name="van Eijk R."/>
            <person name="Schleper C."/>
            <person name="Guy L."/>
            <person name="Ettema T.J."/>
        </authorList>
    </citation>
    <scope>NUCLEOTIDE SEQUENCE</scope>
</reference>
<evidence type="ECO:0000256" key="1">
    <source>
        <dbReference type="SAM" id="Phobius"/>
    </source>
</evidence>
<organism evidence="2">
    <name type="scientific">marine sediment metagenome</name>
    <dbReference type="NCBI Taxonomy" id="412755"/>
    <lineage>
        <taxon>unclassified sequences</taxon>
        <taxon>metagenomes</taxon>
        <taxon>ecological metagenomes</taxon>
    </lineage>
</organism>
<name>A0A0F8YR76_9ZZZZ</name>